<dbReference type="InterPro" id="IPR056495">
    <property type="entry name" value="LIS_MGM1"/>
</dbReference>
<sequence length="705" mass="80666">MELTKKLLEIQTILRTVESTDPGQDKKVSPLQLPSIVVIGSQSSGKSSVLEAIVGQEFLPKGTNMVTRRPIELTLVNTPDSDEEYGEFPQLGLDRIRDFKQIQRTLHDLNMSVPESECVSDKPVELRIYSPHVPDLRLVDLPGYIQVVNRKQPPVLRQKIRDLCEGYLKQPNIILAVCAADVDLANSEALKASRRNDPLGMRTIGVITKVDMAEPDMAVHMLTQNEYPLHLGYIGVVCKPVREKAGKSSHEIVLSEAQYFQRHAEFRQPEVQVGVGTLRRKLVRVLEDSMRRSMSTLVDAVRSELEETKYQIKVQYNDERVSPESYMAESLDTLKQRFKAFQQQFGKPQLRSEVQKWLESRVMDVCAELYWSDPEIKQLSNQWDEDDDAFWDHRLSQASALLTKSGVGRWTTQMVVNLLMDSVASMVDGEPFAHHPETRNAVLNFSHEILRSKYHSTVDQVENTIKPFKYEVEVEPHEWKKALRRSSSLIDNEMRLCRQSLAEIRSSTPKKQLQQAMQFVRSAEKSGVDPVGQASDNDAVAPADEFGYAQFSPRLVRRAQQALMIQDRLTILHMRRKALNSSACASMDNKRFCPEVFLDVVAEKLAYNAVLFINFELLHDFFFQFPRELDSNLYYGKTLEQTREFACQNPRVGKQLALLERRAKLELVMGRLRELVRQQTAAEEQATPLRSVRRGGPGFRPFNEF</sequence>
<evidence type="ECO:0000256" key="6">
    <source>
        <dbReference type="RuleBase" id="RU003932"/>
    </source>
</evidence>
<dbReference type="CDD" id="cd08771">
    <property type="entry name" value="DLP_1"/>
    <property type="match status" value="1"/>
</dbReference>
<organism evidence="9 10">
    <name type="scientific">Linderina pennispora</name>
    <dbReference type="NCBI Taxonomy" id="61395"/>
    <lineage>
        <taxon>Eukaryota</taxon>
        <taxon>Fungi</taxon>
        <taxon>Fungi incertae sedis</taxon>
        <taxon>Zoopagomycota</taxon>
        <taxon>Kickxellomycotina</taxon>
        <taxon>Kickxellomycetes</taxon>
        <taxon>Kickxellales</taxon>
        <taxon>Kickxellaceae</taxon>
        <taxon>Linderina</taxon>
    </lineage>
</organism>
<comment type="catalytic activity">
    <reaction evidence="5">
        <text>GTP + H2O = GDP + phosphate + H(+)</text>
        <dbReference type="Rhea" id="RHEA:19669"/>
        <dbReference type="ChEBI" id="CHEBI:15377"/>
        <dbReference type="ChEBI" id="CHEBI:15378"/>
        <dbReference type="ChEBI" id="CHEBI:37565"/>
        <dbReference type="ChEBI" id="CHEBI:43474"/>
        <dbReference type="ChEBI" id="CHEBI:58189"/>
        <dbReference type="EC" id="3.6.5.5"/>
    </reaction>
</comment>
<accession>A0A1Y1VZV4</accession>
<evidence type="ECO:0000259" key="7">
    <source>
        <dbReference type="PROSITE" id="PS51388"/>
    </source>
</evidence>
<comment type="similarity">
    <text evidence="6">Belongs to the TRAFAC class dynamin-like GTPase superfamily. Dynamin/Fzo/YdjA family.</text>
</comment>
<dbReference type="Pfam" id="PF24550">
    <property type="entry name" value="LIS_MGM1"/>
    <property type="match status" value="1"/>
</dbReference>
<dbReference type="RefSeq" id="XP_040740394.1">
    <property type="nucleotide sequence ID" value="XM_040884990.1"/>
</dbReference>
<feature type="domain" description="GED" evidence="7">
    <location>
        <begin position="587"/>
        <end position="680"/>
    </location>
</feature>
<dbReference type="EMBL" id="MCFD01000016">
    <property type="protein sequence ID" value="ORX66384.1"/>
    <property type="molecule type" value="Genomic_DNA"/>
</dbReference>
<keyword evidence="2 6" id="KW-0547">Nucleotide-binding</keyword>
<dbReference type="InterPro" id="IPR020850">
    <property type="entry name" value="GED_dom"/>
</dbReference>
<evidence type="ECO:0000256" key="3">
    <source>
        <dbReference type="ARBA" id="ARBA00022801"/>
    </source>
</evidence>
<dbReference type="GO" id="GO:0008017">
    <property type="term" value="F:microtubule binding"/>
    <property type="evidence" value="ECO:0007669"/>
    <property type="project" value="TreeGrafter"/>
</dbReference>
<keyword evidence="3" id="KW-0378">Hydrolase</keyword>
<dbReference type="GO" id="GO:0031623">
    <property type="term" value="P:receptor internalization"/>
    <property type="evidence" value="ECO:0007669"/>
    <property type="project" value="TreeGrafter"/>
</dbReference>
<comment type="caution">
    <text evidence="9">The sequence shown here is derived from an EMBL/GenBank/DDBJ whole genome shotgun (WGS) entry which is preliminary data.</text>
</comment>
<dbReference type="PROSITE" id="PS00410">
    <property type="entry name" value="G_DYNAMIN_1"/>
    <property type="match status" value="1"/>
</dbReference>
<protein>
    <recommendedName>
        <fullName evidence="1">dynamin GTPase</fullName>
        <ecNumber evidence="1">3.6.5.5</ecNumber>
    </recommendedName>
</protein>
<dbReference type="GO" id="GO:0003924">
    <property type="term" value="F:GTPase activity"/>
    <property type="evidence" value="ECO:0007669"/>
    <property type="project" value="InterPro"/>
</dbReference>
<evidence type="ECO:0000259" key="8">
    <source>
        <dbReference type="PROSITE" id="PS51718"/>
    </source>
</evidence>
<dbReference type="GO" id="GO:0005525">
    <property type="term" value="F:GTP binding"/>
    <property type="evidence" value="ECO:0007669"/>
    <property type="project" value="UniProtKB-KW"/>
</dbReference>
<dbReference type="InterPro" id="IPR001401">
    <property type="entry name" value="Dynamin_GTPase"/>
</dbReference>
<evidence type="ECO:0000256" key="2">
    <source>
        <dbReference type="ARBA" id="ARBA00022741"/>
    </source>
</evidence>
<evidence type="ECO:0000256" key="5">
    <source>
        <dbReference type="ARBA" id="ARBA00048040"/>
    </source>
</evidence>
<evidence type="ECO:0000313" key="9">
    <source>
        <dbReference type="EMBL" id="ORX66384.1"/>
    </source>
</evidence>
<dbReference type="InterPro" id="IPR000375">
    <property type="entry name" value="Dynamin_stalk"/>
</dbReference>
<reference evidence="9 10" key="1">
    <citation type="submission" date="2016-07" db="EMBL/GenBank/DDBJ databases">
        <title>Pervasive Adenine N6-methylation of Active Genes in Fungi.</title>
        <authorList>
            <consortium name="DOE Joint Genome Institute"/>
            <person name="Mondo S.J."/>
            <person name="Dannebaum R.O."/>
            <person name="Kuo R.C."/>
            <person name="Labutti K."/>
            <person name="Haridas S."/>
            <person name="Kuo A."/>
            <person name="Salamov A."/>
            <person name="Ahrendt S.R."/>
            <person name="Lipzen A."/>
            <person name="Sullivan W."/>
            <person name="Andreopoulos W.B."/>
            <person name="Clum A."/>
            <person name="Lindquist E."/>
            <person name="Daum C."/>
            <person name="Ramamoorthy G.K."/>
            <person name="Gryganskyi A."/>
            <person name="Culley D."/>
            <person name="Magnuson J.K."/>
            <person name="James T.Y."/>
            <person name="O'Malley M.A."/>
            <person name="Stajich J.E."/>
            <person name="Spatafora J.W."/>
            <person name="Visel A."/>
            <person name="Grigoriev I.V."/>
        </authorList>
    </citation>
    <scope>NUCLEOTIDE SEQUENCE [LARGE SCALE GENOMIC DNA]</scope>
    <source>
        <strain evidence="9 10">ATCC 12442</strain>
    </source>
</reference>
<dbReference type="SMART" id="SM00053">
    <property type="entry name" value="DYNc"/>
    <property type="match status" value="1"/>
</dbReference>
<dbReference type="GO" id="GO:0005874">
    <property type="term" value="C:microtubule"/>
    <property type="evidence" value="ECO:0007669"/>
    <property type="project" value="TreeGrafter"/>
</dbReference>
<dbReference type="PRINTS" id="PR00195">
    <property type="entry name" value="DYNAMIN"/>
</dbReference>
<evidence type="ECO:0000313" key="10">
    <source>
        <dbReference type="Proteomes" id="UP000193922"/>
    </source>
</evidence>
<dbReference type="InterPro" id="IPR027417">
    <property type="entry name" value="P-loop_NTPase"/>
</dbReference>
<dbReference type="InterPro" id="IPR030381">
    <property type="entry name" value="G_DYNAMIN_dom"/>
</dbReference>
<name>A0A1Y1VZV4_9FUNG</name>
<dbReference type="InterPro" id="IPR019762">
    <property type="entry name" value="Dynamin_GTPase_CS"/>
</dbReference>
<dbReference type="PANTHER" id="PTHR11566:SF212">
    <property type="entry name" value="DYNAMIN"/>
    <property type="match status" value="1"/>
</dbReference>
<dbReference type="GO" id="GO:0005737">
    <property type="term" value="C:cytoplasm"/>
    <property type="evidence" value="ECO:0007669"/>
    <property type="project" value="TreeGrafter"/>
</dbReference>
<dbReference type="PROSITE" id="PS51388">
    <property type="entry name" value="GED"/>
    <property type="match status" value="1"/>
</dbReference>
<dbReference type="InterPro" id="IPR022812">
    <property type="entry name" value="Dynamin"/>
</dbReference>
<dbReference type="PANTHER" id="PTHR11566">
    <property type="entry name" value="DYNAMIN"/>
    <property type="match status" value="1"/>
</dbReference>
<dbReference type="EC" id="3.6.5.5" evidence="1"/>
<dbReference type="InterPro" id="IPR045063">
    <property type="entry name" value="Dynamin_N"/>
</dbReference>
<evidence type="ECO:0000256" key="4">
    <source>
        <dbReference type="ARBA" id="ARBA00023134"/>
    </source>
</evidence>
<gene>
    <name evidence="9" type="ORF">DL89DRAFT_238428</name>
</gene>
<dbReference type="OrthoDB" id="5061070at2759"/>
<dbReference type="Proteomes" id="UP000193922">
    <property type="component" value="Unassembled WGS sequence"/>
</dbReference>
<dbReference type="GeneID" id="63801638"/>
<dbReference type="Gene3D" id="3.40.50.300">
    <property type="entry name" value="P-loop containing nucleotide triphosphate hydrolases"/>
    <property type="match status" value="1"/>
</dbReference>
<dbReference type="STRING" id="61395.A0A1Y1VZV4"/>
<dbReference type="Pfam" id="PF00350">
    <property type="entry name" value="Dynamin_N"/>
    <property type="match status" value="1"/>
</dbReference>
<dbReference type="Pfam" id="PF01031">
    <property type="entry name" value="Dynamin_M"/>
    <property type="match status" value="1"/>
</dbReference>
<keyword evidence="4 6" id="KW-0342">GTP-binding</keyword>
<evidence type="ECO:0000256" key="1">
    <source>
        <dbReference type="ARBA" id="ARBA00011980"/>
    </source>
</evidence>
<proteinExistence type="inferred from homology"/>
<feature type="domain" description="Dynamin-type G" evidence="8">
    <location>
        <begin position="30"/>
        <end position="295"/>
    </location>
</feature>
<keyword evidence="10" id="KW-1185">Reference proteome</keyword>
<dbReference type="AlphaFoldDB" id="A0A1Y1VZV4"/>
<dbReference type="GO" id="GO:0005886">
    <property type="term" value="C:plasma membrane"/>
    <property type="evidence" value="ECO:0007669"/>
    <property type="project" value="TreeGrafter"/>
</dbReference>
<dbReference type="PROSITE" id="PS51718">
    <property type="entry name" value="G_DYNAMIN_2"/>
    <property type="match status" value="1"/>
</dbReference>
<dbReference type="SUPFAM" id="SSF52540">
    <property type="entry name" value="P-loop containing nucleoside triphosphate hydrolases"/>
    <property type="match status" value="1"/>
</dbReference>